<reference evidence="2 3" key="1">
    <citation type="journal article" date="2019" name="ACS Chem. Biol.">
        <title>Identification and Mobilization of a Cryptic Antibiotic Biosynthesis Gene Locus from a Human-Pathogenic Nocardia Isolate.</title>
        <authorList>
            <person name="Herisse M."/>
            <person name="Ishida K."/>
            <person name="Porter J.L."/>
            <person name="Howden B."/>
            <person name="Hertweck C."/>
            <person name="Stinear T.P."/>
            <person name="Pidot S.J."/>
        </authorList>
    </citation>
    <scope>NUCLEOTIDE SEQUENCE [LARGE SCALE GENOMIC DNA]</scope>
    <source>
        <strain evidence="2 3">AUSMDU00012717</strain>
    </source>
</reference>
<sequence length="78" mass="8268">MSNSAGGRRAAADSSPSNGEKRVTRVLFIEHADAADVLGPELTRDLLDSGLRAHGVRELVFTADGVEPCDAERPDHPS</sequence>
<feature type="region of interest" description="Disordered" evidence="1">
    <location>
        <begin position="1"/>
        <end position="21"/>
    </location>
</feature>
<dbReference type="Proteomes" id="UP000503540">
    <property type="component" value="Chromosome"/>
</dbReference>
<dbReference type="RefSeq" id="WP_167476853.1">
    <property type="nucleotide sequence ID" value="NZ_CP046172.1"/>
</dbReference>
<accession>A0A6G9YMK9</accession>
<dbReference type="AlphaFoldDB" id="A0A6G9YMK9"/>
<organism evidence="2 3">
    <name type="scientific">Nocardia arthritidis</name>
    <dbReference type="NCBI Taxonomy" id="228602"/>
    <lineage>
        <taxon>Bacteria</taxon>
        <taxon>Bacillati</taxon>
        <taxon>Actinomycetota</taxon>
        <taxon>Actinomycetes</taxon>
        <taxon>Mycobacteriales</taxon>
        <taxon>Nocardiaceae</taxon>
        <taxon>Nocardia</taxon>
    </lineage>
</organism>
<dbReference type="KEGG" id="nah:F5544_33035"/>
<keyword evidence="3" id="KW-1185">Reference proteome</keyword>
<evidence type="ECO:0000313" key="2">
    <source>
        <dbReference type="EMBL" id="QIS14444.1"/>
    </source>
</evidence>
<dbReference type="EMBL" id="CP046172">
    <property type="protein sequence ID" value="QIS14444.1"/>
    <property type="molecule type" value="Genomic_DNA"/>
</dbReference>
<proteinExistence type="predicted"/>
<protein>
    <submittedName>
        <fullName evidence="2">Uncharacterized protein</fullName>
    </submittedName>
</protein>
<gene>
    <name evidence="2" type="ORF">F5544_33035</name>
</gene>
<evidence type="ECO:0000256" key="1">
    <source>
        <dbReference type="SAM" id="MobiDB-lite"/>
    </source>
</evidence>
<name>A0A6G9YMK9_9NOCA</name>
<evidence type="ECO:0000313" key="3">
    <source>
        <dbReference type="Proteomes" id="UP000503540"/>
    </source>
</evidence>